<dbReference type="RefSeq" id="XP_008593715.1">
    <property type="nucleotide sequence ID" value="XM_008595493.1"/>
</dbReference>
<dbReference type="Proteomes" id="UP000002762">
    <property type="component" value="Unassembled WGS sequence"/>
</dbReference>
<dbReference type="STRING" id="655819.J5K9G0"/>
<name>J5K9G0_BEAB2</name>
<protein>
    <submittedName>
        <fullName evidence="1">Aristolochene synthase</fullName>
    </submittedName>
</protein>
<evidence type="ECO:0000313" key="2">
    <source>
        <dbReference type="Proteomes" id="UP000002762"/>
    </source>
</evidence>
<dbReference type="Gene3D" id="1.10.600.10">
    <property type="entry name" value="Farnesyl Diphosphate Synthase"/>
    <property type="match status" value="1"/>
</dbReference>
<dbReference type="EMBL" id="JH725150">
    <property type="protein sequence ID" value="EJP70766.1"/>
    <property type="molecule type" value="Genomic_DNA"/>
</dbReference>
<dbReference type="InterPro" id="IPR008949">
    <property type="entry name" value="Isoprenoid_synthase_dom_sf"/>
</dbReference>
<gene>
    <name evidence="1" type="ORF">BBA_00396</name>
</gene>
<dbReference type="Pfam" id="PF19086">
    <property type="entry name" value="Terpene_syn_C_2"/>
    <property type="match status" value="1"/>
</dbReference>
<dbReference type="AlphaFoldDB" id="J5K9G0"/>
<evidence type="ECO:0000313" key="1">
    <source>
        <dbReference type="EMBL" id="EJP70766.1"/>
    </source>
</evidence>
<reference evidence="1 2" key="1">
    <citation type="journal article" date="2012" name="Sci. Rep.">
        <title>Genomic perspectives on the evolution of fungal entomopathogenicity in Beauveria bassiana.</title>
        <authorList>
            <person name="Xiao G."/>
            <person name="Ying S.H."/>
            <person name="Zheng P."/>
            <person name="Wang Z.L."/>
            <person name="Zhang S."/>
            <person name="Xie X.Q."/>
            <person name="Shang Y."/>
            <person name="St Leger R.J."/>
            <person name="Zhao G.P."/>
            <person name="Wang C."/>
            <person name="Feng M.G."/>
        </authorList>
    </citation>
    <scope>NUCLEOTIDE SEQUENCE [LARGE SCALE GENOMIC DNA]</scope>
    <source>
        <strain evidence="1 2">ARSEF 2860</strain>
    </source>
</reference>
<dbReference type="OrthoDB" id="3004402at2759"/>
<organism evidence="1 2">
    <name type="scientific">Beauveria bassiana (strain ARSEF 2860)</name>
    <name type="common">White muscardine disease fungus</name>
    <name type="synonym">Tritirachium shiotae</name>
    <dbReference type="NCBI Taxonomy" id="655819"/>
    <lineage>
        <taxon>Eukaryota</taxon>
        <taxon>Fungi</taxon>
        <taxon>Dikarya</taxon>
        <taxon>Ascomycota</taxon>
        <taxon>Pezizomycotina</taxon>
        <taxon>Sordariomycetes</taxon>
        <taxon>Hypocreomycetidae</taxon>
        <taxon>Hypocreales</taxon>
        <taxon>Cordycipitaceae</taxon>
        <taxon>Beauveria</taxon>
    </lineage>
</organism>
<dbReference type="InParanoid" id="J5K9G0"/>
<proteinExistence type="predicted"/>
<dbReference type="HOGENOM" id="CLU_057570_1_0_1"/>
<accession>J5K9G0</accession>
<keyword evidence="2" id="KW-1185">Reference proteome</keyword>
<dbReference type="GeneID" id="19883408"/>
<sequence>MFDEVWQDMRSLDADLAHEILESMFVLMRAQTDKARKDMADFGQYLRYRERDFGKCFLSAVMRFAMDLHLTADELLVMKPVEENCSKHMSIVSDICSWERELRQSRSTAEEGARLCNGVQILSASLGLDVEATKACLWTMVREWEVKHERLCSVPFVPADISKGAMLYLKGLEYQISGNELWSRTTPRYLVLD</sequence>
<dbReference type="SUPFAM" id="SSF48576">
    <property type="entry name" value="Terpenoid synthases"/>
    <property type="match status" value="1"/>
</dbReference>